<dbReference type="NCBIfam" id="TIGR01630">
    <property type="entry name" value="psiM2_ORF9"/>
    <property type="match status" value="1"/>
</dbReference>
<organism evidence="1 2">
    <name type="scientific">Bradyrhizobium stylosanthis</name>
    <dbReference type="NCBI Taxonomy" id="1803665"/>
    <lineage>
        <taxon>Bacteria</taxon>
        <taxon>Pseudomonadati</taxon>
        <taxon>Pseudomonadota</taxon>
        <taxon>Alphaproteobacteria</taxon>
        <taxon>Hyphomicrobiales</taxon>
        <taxon>Nitrobacteraceae</taxon>
        <taxon>Bradyrhizobium</taxon>
    </lineage>
</organism>
<dbReference type="AlphaFoldDB" id="A0A560CXJ4"/>
<dbReference type="InterPro" id="IPR006517">
    <property type="entry name" value="Phage_terminase_lsu-like_C"/>
</dbReference>
<dbReference type="Pfam" id="PF03237">
    <property type="entry name" value="Terminase_6N"/>
    <property type="match status" value="1"/>
</dbReference>
<proteinExistence type="predicted"/>
<gene>
    <name evidence="1" type="ORF">FBZ96_11943</name>
</gene>
<name>A0A560CXJ4_9BRAD</name>
<evidence type="ECO:0000313" key="1">
    <source>
        <dbReference type="EMBL" id="TWA89575.1"/>
    </source>
</evidence>
<protein>
    <submittedName>
        <fullName evidence="1">Putative phage terminase large subunit-like protein</fullName>
    </submittedName>
</protein>
<reference evidence="1 2" key="1">
    <citation type="submission" date="2019-06" db="EMBL/GenBank/DDBJ databases">
        <title>Genomic Encyclopedia of Type Strains, Phase IV (KMG-V): Genome sequencing to study the core and pangenomes of soil and plant-associated prokaryotes.</title>
        <authorList>
            <person name="Whitman W."/>
        </authorList>
    </citation>
    <scope>NUCLEOTIDE SEQUENCE [LARGE SCALE GENOMIC DNA]</scope>
    <source>
        <strain evidence="1 2">BR 510</strain>
    </source>
</reference>
<sequence length="540" mass="61071">MQEELVKARKRFDAAAGARDTLLEYVKLTMPDPQDPDDVTRSAYQVTPQARLLCQIMEKVEQRHPDYKRVGVSIGPQTGKSEIISRRAPSWMTGRNPRLNMILGSYNQDFANEFGDDVRAIVNSQAHKLVFPEHELRVGGAAKSLLITEKGGKAAFVGVGGSGTGKPADIFLVDDPIRNDDDAQSEVHRQRVWNWFTKVANTRIHNDSAVVVVHTRWHEDDLLGRLCDPDHPLRNKDYAGIADEWTYINIPAVVDDPKLAKALGLTLEVQDDPLVRAQFGTKPIAALWPQRFSLNFLAKQKRLDKRGFTALRMGKPAPDDGDYFKATDIVPYHSMDELPKNLRKYGASDHAVTEKQKNDASVMGCVGIDDNDDIWVLPDIVWDRMETDGIVETLLAQFKAHKPQLWWMESELISKSFGPFLRKRMVEEQIYTTIDPVTVAKDKKARARSIQGRMRMHKVHFPVFATWWSAAEKQLLTFPYATHDDFIDWLAHIGLGLTKEVGAAAPKSDKVVKVGSVQWMLAQTKRRAMKEQREKVAASW</sequence>
<comment type="caution">
    <text evidence="1">The sequence shown here is derived from an EMBL/GenBank/DDBJ whole genome shotgun (WGS) entry which is preliminary data.</text>
</comment>
<keyword evidence="2" id="KW-1185">Reference proteome</keyword>
<evidence type="ECO:0000313" key="2">
    <source>
        <dbReference type="Proteomes" id="UP000319949"/>
    </source>
</evidence>
<dbReference type="EMBL" id="VITK01000019">
    <property type="protein sequence ID" value="TWA89575.1"/>
    <property type="molecule type" value="Genomic_DNA"/>
</dbReference>
<dbReference type="Proteomes" id="UP000319949">
    <property type="component" value="Unassembled WGS sequence"/>
</dbReference>
<accession>A0A560CXJ4</accession>